<evidence type="ECO:0000313" key="1">
    <source>
        <dbReference type="EMBL" id="GAX80649.1"/>
    </source>
</evidence>
<organism evidence="1 2">
    <name type="scientific">Chlamydomonas eustigma</name>
    <dbReference type="NCBI Taxonomy" id="1157962"/>
    <lineage>
        <taxon>Eukaryota</taxon>
        <taxon>Viridiplantae</taxon>
        <taxon>Chlorophyta</taxon>
        <taxon>core chlorophytes</taxon>
        <taxon>Chlorophyceae</taxon>
        <taxon>CS clade</taxon>
        <taxon>Chlamydomonadales</taxon>
        <taxon>Chlamydomonadaceae</taxon>
        <taxon>Chlamydomonas</taxon>
    </lineage>
</organism>
<name>A0A250XCN3_9CHLO</name>
<sequence>MTGLSNVSVSALPLNLVAYRSLLSLCELPNLGHALKCFSSSSFAQQTQSVGMQKNGSKKPEGRNMPRVILHRTKREVLSSISAPPVDTHGPLQSLLRGDGITASTSYRDDQVMQTLASHRRSDRRADVVRLLRRHNYSMPGIAGQTIEARVLMVGSETIYVDPGFYGISQVPRSEASLSQLCTSDGQIPSGRSSSSDIRVGDVISVKVESLFSPYGDMQVEAVQADEGLKISSLWRELATAHATKTPVSGRVLNACTGGYAVGIGGIVGLMPYGRFTLETASKIGVLQKFYVERVVEERRQLVVADAKKETRRLV</sequence>
<protein>
    <recommendedName>
        <fullName evidence="3">S1 motif domain-containing protein</fullName>
    </recommendedName>
</protein>
<evidence type="ECO:0008006" key="3">
    <source>
        <dbReference type="Google" id="ProtNLM"/>
    </source>
</evidence>
<proteinExistence type="predicted"/>
<evidence type="ECO:0000313" key="2">
    <source>
        <dbReference type="Proteomes" id="UP000232323"/>
    </source>
</evidence>
<keyword evidence="2" id="KW-1185">Reference proteome</keyword>
<gene>
    <name evidence="1" type="ORF">CEUSTIGMA_g8084.t1</name>
</gene>
<dbReference type="EMBL" id="BEGY01000055">
    <property type="protein sequence ID" value="GAX80649.1"/>
    <property type="molecule type" value="Genomic_DNA"/>
</dbReference>
<comment type="caution">
    <text evidence="1">The sequence shown here is derived from an EMBL/GenBank/DDBJ whole genome shotgun (WGS) entry which is preliminary data.</text>
</comment>
<reference evidence="1 2" key="1">
    <citation type="submission" date="2017-08" db="EMBL/GenBank/DDBJ databases">
        <title>Acidophilic green algal genome provides insights into adaptation to an acidic environment.</title>
        <authorList>
            <person name="Hirooka S."/>
            <person name="Hirose Y."/>
            <person name="Kanesaki Y."/>
            <person name="Higuchi S."/>
            <person name="Fujiwara T."/>
            <person name="Onuma R."/>
            <person name="Era A."/>
            <person name="Ohbayashi R."/>
            <person name="Uzuka A."/>
            <person name="Nozaki H."/>
            <person name="Yoshikawa H."/>
            <person name="Miyagishima S.Y."/>
        </authorList>
    </citation>
    <scope>NUCLEOTIDE SEQUENCE [LARGE SCALE GENOMIC DNA]</scope>
    <source>
        <strain evidence="1 2">NIES-2499</strain>
    </source>
</reference>
<dbReference type="Proteomes" id="UP000232323">
    <property type="component" value="Unassembled WGS sequence"/>
</dbReference>
<accession>A0A250XCN3</accession>
<dbReference type="OrthoDB" id="546735at2759"/>
<dbReference type="AlphaFoldDB" id="A0A250XCN3"/>